<reference evidence="1 2" key="1">
    <citation type="journal article" date="2021" name="Chemosphere">
        <title>Bioballs carrying a syntrophic Rhodococcus and Mycolicibacterium consortium for simultaneous sorption and biodegradation of fuel oil in contaminated freshwater.</title>
        <authorList>
            <person name="Naloka K."/>
            <person name="Polrit D."/>
            <person name="Muangchinda C."/>
            <person name="Thoetkiattikul H."/>
            <person name="Pinyakong O."/>
        </authorList>
    </citation>
    <scope>NUCLEOTIDE SEQUENCE [LARGE SCALE GENOMIC DNA]</scope>
    <source>
        <strain evidence="1 2">J101</strain>
    </source>
</reference>
<sequence length="101" mass="10245">MHARLTADTDLIRAYGSASAGHADDLQAVTARLATVGTDASLFGPVGAAFLARLNRAVARETETLAGVCAALAGTHRAAQQAASNYHRADGDAGAQLLGGW</sequence>
<protein>
    <submittedName>
        <fullName evidence="1">Type VII secretion target</fullName>
    </submittedName>
</protein>
<gene>
    <name evidence="1" type="ORF">OHX15_08935</name>
</gene>
<dbReference type="Proteomes" id="UP001289645">
    <property type="component" value="Unassembled WGS sequence"/>
</dbReference>
<proteinExistence type="predicted"/>
<evidence type="ECO:0000313" key="1">
    <source>
        <dbReference type="EMBL" id="MDZ5085509.1"/>
    </source>
</evidence>
<dbReference type="EMBL" id="JAOXLN010000007">
    <property type="protein sequence ID" value="MDZ5085509.1"/>
    <property type="molecule type" value="Genomic_DNA"/>
</dbReference>
<keyword evidence="2" id="KW-1185">Reference proteome</keyword>
<accession>A0ACC6MEY1</accession>
<evidence type="ECO:0000313" key="2">
    <source>
        <dbReference type="Proteomes" id="UP001289645"/>
    </source>
</evidence>
<organism evidence="1 2">
    <name type="scientific">Mycolicibacterium parafortuitum</name>
    <name type="common">Mycobacterium parafortuitum</name>
    <dbReference type="NCBI Taxonomy" id="39692"/>
    <lineage>
        <taxon>Bacteria</taxon>
        <taxon>Bacillati</taxon>
        <taxon>Actinomycetota</taxon>
        <taxon>Actinomycetes</taxon>
        <taxon>Mycobacteriales</taxon>
        <taxon>Mycobacteriaceae</taxon>
        <taxon>Mycolicibacterium</taxon>
    </lineage>
</organism>
<name>A0ACC6MEY1_MYCPF</name>
<comment type="caution">
    <text evidence="1">The sequence shown here is derived from an EMBL/GenBank/DDBJ whole genome shotgun (WGS) entry which is preliminary data.</text>
</comment>